<reference evidence="1 2" key="1">
    <citation type="submission" date="2015-07" db="EMBL/GenBank/DDBJ databases">
        <title>Comparative genomics of the Sigatoka disease complex on banana suggests a link between parallel evolutionary changes in Pseudocercospora fijiensis and Pseudocercospora eumusae and increased virulence on the banana host.</title>
        <authorList>
            <person name="Chang T.-C."/>
            <person name="Salvucci A."/>
            <person name="Crous P.W."/>
            <person name="Stergiopoulos I."/>
        </authorList>
    </citation>
    <scope>NUCLEOTIDE SEQUENCE [LARGE SCALE GENOMIC DNA]</scope>
    <source>
        <strain evidence="1 2">CBS 116634</strain>
    </source>
</reference>
<dbReference type="EMBL" id="LFZO01000069">
    <property type="protein sequence ID" value="KXT15002.1"/>
    <property type="molecule type" value="Genomic_DNA"/>
</dbReference>
<name>A0A139IK94_9PEZI</name>
<sequence>MIPLKLCRNLYTPNEEVAALICAAALLRDYVINAGHEAVYVINAGHEAVYVINAGHEDVHLITSFGSPMVTDWLEKRIHYGSITLS</sequence>
<dbReference type="Proteomes" id="UP000073492">
    <property type="component" value="Unassembled WGS sequence"/>
</dbReference>
<accession>A0A139IK94</accession>
<gene>
    <name evidence="1" type="ORF">AC579_7787</name>
</gene>
<evidence type="ECO:0000313" key="1">
    <source>
        <dbReference type="EMBL" id="KXT15002.1"/>
    </source>
</evidence>
<evidence type="ECO:0000313" key="2">
    <source>
        <dbReference type="Proteomes" id="UP000073492"/>
    </source>
</evidence>
<protein>
    <submittedName>
        <fullName evidence="1">Uncharacterized protein</fullName>
    </submittedName>
</protein>
<keyword evidence="2" id="KW-1185">Reference proteome</keyword>
<proteinExistence type="predicted"/>
<dbReference type="AlphaFoldDB" id="A0A139IK94"/>
<comment type="caution">
    <text evidence="1">The sequence shown here is derived from an EMBL/GenBank/DDBJ whole genome shotgun (WGS) entry which is preliminary data.</text>
</comment>
<organism evidence="1 2">
    <name type="scientific">Pseudocercospora musae</name>
    <dbReference type="NCBI Taxonomy" id="113226"/>
    <lineage>
        <taxon>Eukaryota</taxon>
        <taxon>Fungi</taxon>
        <taxon>Dikarya</taxon>
        <taxon>Ascomycota</taxon>
        <taxon>Pezizomycotina</taxon>
        <taxon>Dothideomycetes</taxon>
        <taxon>Dothideomycetidae</taxon>
        <taxon>Mycosphaerellales</taxon>
        <taxon>Mycosphaerellaceae</taxon>
        <taxon>Pseudocercospora</taxon>
    </lineage>
</organism>